<accession>A0A9X0ME37</accession>
<dbReference type="EMBL" id="LOMO01000168">
    <property type="protein sequence ID" value="KXY35054.1"/>
    <property type="molecule type" value="Genomic_DNA"/>
</dbReference>
<sequence length="247" mass="29504">MFHPYEIEELIDDGVISSRFPNFNNPMDFYEVVKIDLTNIKECILTVESTFKQKADDPTYYYNIKDNENQTKKVLHPDKMLEVWHCYNTYPQFIRYSFITGIYSLFEERFMNLCYRYGYRFENGNLISIDEFKRRRENKSINGIFLAKKYCADILGIKVVNDMWDELTYYNQIRNCIVHSRGYTLKTPYKNNSWKKERLEIAIRGIDGIDTKDDLIKINDTACLHFIQVTEEFIKSLCKQIPIDNTN</sequence>
<organism evidence="1 2">
    <name type="scientific">Bacillus cereus</name>
    <dbReference type="NCBI Taxonomy" id="1396"/>
    <lineage>
        <taxon>Bacteria</taxon>
        <taxon>Bacillati</taxon>
        <taxon>Bacillota</taxon>
        <taxon>Bacilli</taxon>
        <taxon>Bacillales</taxon>
        <taxon>Bacillaceae</taxon>
        <taxon>Bacillus</taxon>
        <taxon>Bacillus cereus group</taxon>
    </lineage>
</organism>
<dbReference type="AlphaFoldDB" id="A0A9X0ME37"/>
<dbReference type="Proteomes" id="UP000075476">
    <property type="component" value="Unassembled WGS sequence"/>
</dbReference>
<reference evidence="1 2" key="1">
    <citation type="submission" date="2015-12" db="EMBL/GenBank/DDBJ databases">
        <title>Bacillus cereus Group isolate.</title>
        <authorList>
            <person name="Kovac J."/>
        </authorList>
    </citation>
    <scope>NUCLEOTIDE SEQUENCE [LARGE SCALE GENOMIC DNA]</scope>
    <source>
        <strain evidence="1 2">FSL K6-0073</strain>
    </source>
</reference>
<name>A0A9X0ME37_BACCE</name>
<gene>
    <name evidence="1" type="ORF">AT268_35145</name>
</gene>
<comment type="caution">
    <text evidence="1">The sequence shown here is derived from an EMBL/GenBank/DDBJ whole genome shotgun (WGS) entry which is preliminary data.</text>
</comment>
<dbReference type="RefSeq" id="WP_061663698.1">
    <property type="nucleotide sequence ID" value="NZ_LOMO01000168.1"/>
</dbReference>
<protein>
    <submittedName>
        <fullName evidence="1">Uncharacterized protein</fullName>
    </submittedName>
</protein>
<evidence type="ECO:0000313" key="1">
    <source>
        <dbReference type="EMBL" id="KXY35054.1"/>
    </source>
</evidence>
<proteinExistence type="predicted"/>
<evidence type="ECO:0000313" key="2">
    <source>
        <dbReference type="Proteomes" id="UP000075476"/>
    </source>
</evidence>